<evidence type="ECO:0000256" key="1">
    <source>
        <dbReference type="ARBA" id="ARBA00004842"/>
    </source>
</evidence>
<dbReference type="AlphaFoldDB" id="A0A0A3YJ07"/>
<comment type="caution">
    <text evidence="13">The sequence shown here is derived from an EMBL/GenBank/DDBJ whole genome shotgun (WGS) entry which is preliminary data.</text>
</comment>
<dbReference type="Proteomes" id="UP000030351">
    <property type="component" value="Unassembled WGS sequence"/>
</dbReference>
<comment type="similarity">
    <text evidence="12">Belongs to the shikimate kinase family. AroL subfamily.</text>
</comment>
<keyword evidence="7 12" id="KW-0418">Kinase</keyword>
<evidence type="ECO:0000256" key="4">
    <source>
        <dbReference type="ARBA" id="ARBA00022679"/>
    </source>
</evidence>
<evidence type="ECO:0000256" key="5">
    <source>
        <dbReference type="ARBA" id="ARBA00022723"/>
    </source>
</evidence>
<feature type="binding site" evidence="12">
    <location>
        <position position="79"/>
    </location>
    <ligand>
        <name>substrate</name>
    </ligand>
</feature>
<dbReference type="PROSITE" id="PS01128">
    <property type="entry name" value="SHIKIMATE_KINASE"/>
    <property type="match status" value="1"/>
</dbReference>
<dbReference type="Pfam" id="PF01202">
    <property type="entry name" value="SKI"/>
    <property type="match status" value="1"/>
</dbReference>
<dbReference type="InterPro" id="IPR000623">
    <property type="entry name" value="Shikimate_kinase/TSH1"/>
</dbReference>
<evidence type="ECO:0000256" key="11">
    <source>
        <dbReference type="ARBA" id="ARBA00048567"/>
    </source>
</evidence>
<dbReference type="PANTHER" id="PTHR21087">
    <property type="entry name" value="SHIKIMATE KINASE"/>
    <property type="match status" value="1"/>
</dbReference>
<dbReference type="GO" id="GO:0005829">
    <property type="term" value="C:cytosol"/>
    <property type="evidence" value="ECO:0007669"/>
    <property type="project" value="TreeGrafter"/>
</dbReference>
<feature type="binding site" evidence="12">
    <location>
        <begin position="12"/>
        <end position="17"/>
    </location>
    <ligand>
        <name>ATP</name>
        <dbReference type="ChEBI" id="CHEBI:30616"/>
    </ligand>
</feature>
<keyword evidence="14" id="KW-1185">Reference proteome</keyword>
<comment type="domain">
    <text evidence="12">The LID domain closes over the active site upon ATP binding.</text>
</comment>
<comment type="function">
    <text evidence="12">Catalyzes the specific phosphorylation of the 3-hydroxyl group of shikimic acid using ATP as a cosubstrate.</text>
</comment>
<dbReference type="InterPro" id="IPR023000">
    <property type="entry name" value="Shikimate_kinase_CS"/>
</dbReference>
<organism evidence="13 14">
    <name type="scientific">Erwinia typographi</name>
    <dbReference type="NCBI Taxonomy" id="371042"/>
    <lineage>
        <taxon>Bacteria</taxon>
        <taxon>Pseudomonadati</taxon>
        <taxon>Pseudomonadota</taxon>
        <taxon>Gammaproteobacteria</taxon>
        <taxon>Enterobacterales</taxon>
        <taxon>Erwiniaceae</taxon>
        <taxon>Erwinia</taxon>
    </lineage>
</organism>
<evidence type="ECO:0000256" key="8">
    <source>
        <dbReference type="ARBA" id="ARBA00022840"/>
    </source>
</evidence>
<dbReference type="UniPathway" id="UPA00053">
    <property type="reaction ID" value="UER00088"/>
</dbReference>
<feature type="region of interest" description="LID domain" evidence="12">
    <location>
        <begin position="112"/>
        <end position="126"/>
    </location>
</feature>
<protein>
    <recommendedName>
        <fullName evidence="12">Shikimate kinase 2</fullName>
        <shortName evidence="12">SK 2</shortName>
        <ecNumber evidence="12">2.7.1.71</ecNumber>
    </recommendedName>
</protein>
<feature type="binding site" evidence="12">
    <location>
        <position position="16"/>
    </location>
    <ligand>
        <name>Mg(2+)</name>
        <dbReference type="ChEBI" id="CHEBI:18420"/>
    </ligand>
</feature>
<dbReference type="GO" id="GO:0009073">
    <property type="term" value="P:aromatic amino acid family biosynthetic process"/>
    <property type="evidence" value="ECO:0007669"/>
    <property type="project" value="UniProtKB-KW"/>
</dbReference>
<dbReference type="STRING" id="371042.NG99_24800"/>
<evidence type="ECO:0000313" key="14">
    <source>
        <dbReference type="Proteomes" id="UP000030351"/>
    </source>
</evidence>
<keyword evidence="5 12" id="KW-0479">Metal-binding</keyword>
<dbReference type="GO" id="GO:0005524">
    <property type="term" value="F:ATP binding"/>
    <property type="evidence" value="ECO:0007669"/>
    <property type="project" value="UniProtKB-UniRule"/>
</dbReference>
<dbReference type="PRINTS" id="PR01100">
    <property type="entry name" value="SHIKIMTKNASE"/>
</dbReference>
<sequence>MSLPLYLIGARGCGKTTVGQALAKASGYAFSDTDRHLQQTTQRSVADIVSAEGWEGFRQRESLSLQAVTAPATVIATGGGMVLAAENRKFMREHGRVIYLKAEARVLAARLQAYPEQDQRPTLTGRPIADEMVEVLAERDALYQQTAHYVINAMQRPEKVVEDIIAMLALARAS</sequence>
<dbReference type="NCBIfam" id="NF002988">
    <property type="entry name" value="PRK03731.1"/>
    <property type="match status" value="1"/>
</dbReference>
<feature type="binding site" evidence="12">
    <location>
        <position position="120"/>
    </location>
    <ligand>
        <name>ATP</name>
        <dbReference type="ChEBI" id="CHEBI:30616"/>
    </ligand>
</feature>
<keyword evidence="3 12" id="KW-0028">Amino-acid biosynthesis</keyword>
<feature type="binding site" evidence="12">
    <location>
        <position position="155"/>
    </location>
    <ligand>
        <name>ATP</name>
        <dbReference type="ChEBI" id="CHEBI:30616"/>
    </ligand>
</feature>
<dbReference type="CDD" id="cd00464">
    <property type="entry name" value="SK"/>
    <property type="match status" value="1"/>
</dbReference>
<dbReference type="GO" id="GO:0009423">
    <property type="term" value="P:chorismate biosynthetic process"/>
    <property type="evidence" value="ECO:0007669"/>
    <property type="project" value="UniProtKB-UniRule"/>
</dbReference>
<comment type="pathway">
    <text evidence="1 12">Metabolic intermediate biosynthesis; chorismate biosynthesis; chorismate from D-erythrose 4-phosphate and phosphoenolpyruvate: step 5/7.</text>
</comment>
<dbReference type="eggNOG" id="COG0703">
    <property type="taxonomic scope" value="Bacteria"/>
</dbReference>
<evidence type="ECO:0000256" key="12">
    <source>
        <dbReference type="HAMAP-Rule" id="MF_01269"/>
    </source>
</evidence>
<dbReference type="HAMAP" id="MF_01269">
    <property type="entry name" value="Shikimate_kinase_2"/>
    <property type="match status" value="1"/>
</dbReference>
<dbReference type="PANTHER" id="PTHR21087:SF21">
    <property type="entry name" value="SHIKIMATE KINASE 2"/>
    <property type="match status" value="1"/>
</dbReference>
<feature type="binding site" evidence="12">
    <location>
        <position position="58"/>
    </location>
    <ligand>
        <name>substrate</name>
    </ligand>
</feature>
<dbReference type="GO" id="GO:0000287">
    <property type="term" value="F:magnesium ion binding"/>
    <property type="evidence" value="ECO:0007669"/>
    <property type="project" value="UniProtKB-UniRule"/>
</dbReference>
<proteinExistence type="inferred from homology"/>
<gene>
    <name evidence="12" type="primary">aroL</name>
    <name evidence="13" type="ORF">NG99_24800</name>
</gene>
<keyword evidence="2 12" id="KW-0963">Cytoplasm</keyword>
<evidence type="ECO:0000256" key="7">
    <source>
        <dbReference type="ARBA" id="ARBA00022777"/>
    </source>
</evidence>
<keyword evidence="4 12" id="KW-0808">Transferase</keyword>
<accession>A0A0A3YJ07</accession>
<keyword evidence="10 12" id="KW-0057">Aromatic amino acid biosynthesis</keyword>
<evidence type="ECO:0000313" key="13">
    <source>
        <dbReference type="EMBL" id="KGT86762.1"/>
    </source>
</evidence>
<name>A0A0A3YJ07_9GAMM</name>
<dbReference type="GO" id="GO:0004765">
    <property type="term" value="F:shikimate kinase activity"/>
    <property type="evidence" value="ECO:0007669"/>
    <property type="project" value="UniProtKB-UniRule"/>
</dbReference>
<comment type="catalytic activity">
    <reaction evidence="11 12">
        <text>shikimate + ATP = 3-phosphoshikimate + ADP + H(+)</text>
        <dbReference type="Rhea" id="RHEA:13121"/>
        <dbReference type="ChEBI" id="CHEBI:15378"/>
        <dbReference type="ChEBI" id="CHEBI:30616"/>
        <dbReference type="ChEBI" id="CHEBI:36208"/>
        <dbReference type="ChEBI" id="CHEBI:145989"/>
        <dbReference type="ChEBI" id="CHEBI:456216"/>
        <dbReference type="EC" id="2.7.1.71"/>
    </reaction>
</comment>
<evidence type="ECO:0000256" key="2">
    <source>
        <dbReference type="ARBA" id="ARBA00022490"/>
    </source>
</evidence>
<dbReference type="EMBL" id="JRUQ01000089">
    <property type="protein sequence ID" value="KGT86762.1"/>
    <property type="molecule type" value="Genomic_DNA"/>
</dbReference>
<keyword evidence="9 12" id="KW-0460">Magnesium</keyword>
<keyword evidence="8 12" id="KW-0067">ATP-binding</keyword>
<evidence type="ECO:0000256" key="6">
    <source>
        <dbReference type="ARBA" id="ARBA00022741"/>
    </source>
</evidence>
<dbReference type="InterPro" id="IPR031322">
    <property type="entry name" value="Shikimate/glucono_kinase"/>
</dbReference>
<feature type="binding site" evidence="12">
    <location>
        <position position="32"/>
    </location>
    <ligand>
        <name>Mg(2+)</name>
        <dbReference type="ChEBI" id="CHEBI:18420"/>
    </ligand>
</feature>
<keyword evidence="6 12" id="KW-0547">Nucleotide-binding</keyword>
<dbReference type="OrthoDB" id="9800332at2"/>
<dbReference type="HAMAP" id="MF_00109">
    <property type="entry name" value="Shikimate_kinase"/>
    <property type="match status" value="1"/>
</dbReference>
<dbReference type="SUPFAM" id="SSF52540">
    <property type="entry name" value="P-loop containing nucleoside triphosphate hydrolases"/>
    <property type="match status" value="1"/>
</dbReference>
<feature type="binding site" evidence="12">
    <location>
        <position position="34"/>
    </location>
    <ligand>
        <name>substrate</name>
    </ligand>
</feature>
<evidence type="ECO:0000256" key="3">
    <source>
        <dbReference type="ARBA" id="ARBA00022605"/>
    </source>
</evidence>
<dbReference type="GO" id="GO:0008652">
    <property type="term" value="P:amino acid biosynthetic process"/>
    <property type="evidence" value="ECO:0007669"/>
    <property type="project" value="UniProtKB-KW"/>
</dbReference>
<dbReference type="Gene3D" id="3.40.50.300">
    <property type="entry name" value="P-loop containing nucleotide triphosphate hydrolases"/>
    <property type="match status" value="1"/>
</dbReference>
<feature type="binding site" evidence="12">
    <location>
        <position position="139"/>
    </location>
    <ligand>
        <name>substrate</name>
    </ligand>
</feature>
<evidence type="ECO:0000256" key="9">
    <source>
        <dbReference type="ARBA" id="ARBA00022842"/>
    </source>
</evidence>
<comment type="cofactor">
    <cofactor evidence="12">
        <name>Mg(2+)</name>
        <dbReference type="ChEBI" id="CHEBI:18420"/>
    </cofactor>
    <text evidence="12">Binds 1 Mg(2+) ion per subunit.</text>
</comment>
<comment type="subunit">
    <text evidence="12">Monomer.</text>
</comment>
<dbReference type="InterPro" id="IPR027544">
    <property type="entry name" value="Shikimate_kinase_2"/>
</dbReference>
<dbReference type="RefSeq" id="WP_034898990.1">
    <property type="nucleotide sequence ID" value="NZ_JRUQ01000089.1"/>
</dbReference>
<evidence type="ECO:0000256" key="10">
    <source>
        <dbReference type="ARBA" id="ARBA00023141"/>
    </source>
</evidence>
<comment type="subcellular location">
    <subcellularLocation>
        <location evidence="12">Cytoplasm</location>
    </subcellularLocation>
</comment>
<dbReference type="EC" id="2.7.1.71" evidence="12"/>
<dbReference type="InterPro" id="IPR027417">
    <property type="entry name" value="P-loop_NTPase"/>
</dbReference>
<reference evidence="13 14" key="1">
    <citation type="submission" date="2014-10" db="EMBL/GenBank/DDBJ databases">
        <title>Genome sequence of Erwinia typographi M043b.</title>
        <authorList>
            <person name="Chan K.-G."/>
            <person name="Tan W.-S."/>
        </authorList>
    </citation>
    <scope>NUCLEOTIDE SEQUENCE [LARGE SCALE GENOMIC DNA]</scope>
    <source>
        <strain evidence="13 14">M043b</strain>
    </source>
</reference>